<dbReference type="GO" id="GO:0004535">
    <property type="term" value="F:poly(A)-specific ribonuclease activity"/>
    <property type="evidence" value="ECO:0007669"/>
    <property type="project" value="UniProtKB-EC"/>
</dbReference>
<comment type="caution">
    <text evidence="4">The sequence shown here is derived from an EMBL/GenBank/DDBJ whole genome shotgun (WGS) entry which is preliminary data.</text>
</comment>
<dbReference type="InterPro" id="IPR028889">
    <property type="entry name" value="USP"/>
</dbReference>
<dbReference type="GO" id="GO:0003676">
    <property type="term" value="F:nucleic acid binding"/>
    <property type="evidence" value="ECO:0007669"/>
    <property type="project" value="InterPro"/>
</dbReference>
<dbReference type="GO" id="GO:0000932">
    <property type="term" value="C:P-body"/>
    <property type="evidence" value="ECO:0007669"/>
    <property type="project" value="TreeGrafter"/>
</dbReference>
<dbReference type="InterPro" id="IPR028881">
    <property type="entry name" value="PAN2_UCH_dom"/>
</dbReference>
<dbReference type="InterPro" id="IPR013520">
    <property type="entry name" value="Ribonucl_H"/>
</dbReference>
<gene>
    <name evidence="4" type="primary">PAN2</name>
    <name evidence="4" type="ORF">LPJ64_001599</name>
</gene>
<dbReference type="PROSITE" id="PS50235">
    <property type="entry name" value="USP_3"/>
    <property type="match status" value="1"/>
</dbReference>
<evidence type="ECO:0000313" key="4">
    <source>
        <dbReference type="EMBL" id="KAJ1646978.1"/>
    </source>
</evidence>
<sequence>MSEILWSEYTQSLDSPDETHAVWPTLALATGLNSELIYTGDTSGRLTTYTLGDFGEALQRHTSFICAHTPIRQLHVFPTQSFDQILVQTDDMIQVRTGGGLKVFGKSTIPNEAFTASTVCPGGSEAYVVTSAGAGTILNLAAGGSVARRVNMEASTVKMSIFNNMLVSATAQGTLNCRDMRAQSYNAVVQSVNAFDSSVSDMVCAENDVFVCGSITDPNNAYNVVADSKVKVFDIRKFTEPAAIIDLGEGVAPVKLCYASSAVWICHDSGFVESRMRGLVAGDKWQVLGSGYSEPALSDYAYASALCVAPTGKVALIADTEGILHVWSEEGLQKQPQISHSGNAPDNVFASDADPHIGVDFEDESISLSAISLGPADEQLLSAMYSGQLYDVGRPVNYVDPNNTGHLRQMDNVGYMFNPRTGKRNQQVFGRRWRSRWREGVQSGQDDAELTMGRSKFLSQQQRQRDHPSRHGSPRLDSTQPGARGSSSSPALQSAALAALSSSPAVTGVAGAGSKAATAETTAAVTGGGSEGQISSGKAPPKQLQRMRIEYSRFGVEDFDFSLYNSTKHSGLEGDIANSYANALLQTLFYCPEFRAVALSHCATDCPEKSCLTCQLGFLFRMLDTASGASCQATQLLHVLADRPEAVALALLEDENGNPANGSSYVVLIQRLLRFILEQASFECAPLTFDRNRIVEQIIGFTQHVSTTCPQCRATQTRSSHAFAADLDPPYGTSGLATLLAGGAVSVRRAEMMRSGKRIGILDLIAQSLSKCETTRAWCAECRKFQLLQTERHMVAAPEGYLAFNFPIVDNTSLAASTSTSLGAAASTGIGGSAASGGTTGAGVGAGGAGVGGSMDASGQVSSPWQMSLPTEFRLATRDSEKTALSNTSQGNSGNGGSSSPRVHVLPAKTTGPLEDSSGQADESEADGDYSTFNLVAVISGIRDTPRGSEHLVMHVRDPSNPGTWLLFNDFLVQSVPEDRVVGLFDWWRVPSVAVYVNSNSNSNRSSLAQTIDTVTRQFPYKLSTRILTVPKSVLDRPSSYRRSNAGSSSSSRGAASSRARNMNKRNEAIPLSKAEAEMLENGRFRCALDAEFVVLETAKMEVFSDGTQKLHKPPIHTLARLSVVRANGGLLHGMPFIDDYVAISRPIADLATQYSGIHAGDLEIDISPYKLSTMKEVYKKLRLLVDSRCTIIGHGLKHDFRICNIFVPPELQRDTMVLFQTPEFIRPIALRFLYWFFYRKTIQSSEHSSVEDAQATLKVFESYMKTIDDDPNHSVENVLDVIYSIGKQLAWKVPE</sequence>
<keyword evidence="5" id="KW-1185">Reference proteome</keyword>
<reference evidence="4" key="1">
    <citation type="submission" date="2022-07" db="EMBL/GenBank/DDBJ databases">
        <title>Phylogenomic reconstructions and comparative analyses of Kickxellomycotina fungi.</title>
        <authorList>
            <person name="Reynolds N.K."/>
            <person name="Stajich J.E."/>
            <person name="Barry K."/>
            <person name="Grigoriev I.V."/>
            <person name="Crous P."/>
            <person name="Smith M.E."/>
        </authorList>
    </citation>
    <scope>NUCLEOTIDE SEQUENCE</scope>
    <source>
        <strain evidence="4">NBRC 105413</strain>
    </source>
</reference>
<dbReference type="GO" id="GO:0000289">
    <property type="term" value="P:nuclear-transcribed mRNA poly(A) tail shortening"/>
    <property type="evidence" value="ECO:0007669"/>
    <property type="project" value="TreeGrafter"/>
</dbReference>
<dbReference type="GO" id="GO:0031251">
    <property type="term" value="C:PAN complex"/>
    <property type="evidence" value="ECO:0007669"/>
    <property type="project" value="TreeGrafter"/>
</dbReference>
<name>A0A9W8CLV7_9FUNG</name>
<dbReference type="EC" id="3.1.13.4" evidence="4"/>
<feature type="compositionally biased region" description="Low complexity" evidence="2">
    <location>
        <begin position="486"/>
        <end position="495"/>
    </location>
</feature>
<dbReference type="PANTHER" id="PTHR15728:SF0">
    <property type="entry name" value="PAN2-PAN3 DEADENYLATION COMPLEX CATALYTIC SUBUNIT PAN2"/>
    <property type="match status" value="1"/>
</dbReference>
<dbReference type="Pfam" id="PF13423">
    <property type="entry name" value="UCH_1"/>
    <property type="match status" value="1"/>
</dbReference>
<keyword evidence="4" id="KW-0378">Hydrolase</keyword>
<dbReference type="Gene3D" id="3.30.420.10">
    <property type="entry name" value="Ribonuclease H-like superfamily/Ribonuclease H"/>
    <property type="match status" value="1"/>
</dbReference>
<dbReference type="Pfam" id="PF00929">
    <property type="entry name" value="RNase_T"/>
    <property type="match status" value="1"/>
</dbReference>
<keyword evidence="1" id="KW-0853">WD repeat</keyword>
<protein>
    <submittedName>
        <fullName evidence="4">Poly(A)-specific ribonuclease</fullName>
        <ecNumber evidence="4">3.1.13.4</ecNumber>
    </submittedName>
</protein>
<dbReference type="Proteomes" id="UP001145021">
    <property type="component" value="Unassembled WGS sequence"/>
</dbReference>
<dbReference type="Gene3D" id="2.130.10.10">
    <property type="entry name" value="YVTN repeat-like/Quinoprotein amine dehydrogenase"/>
    <property type="match status" value="1"/>
</dbReference>
<evidence type="ECO:0000256" key="2">
    <source>
        <dbReference type="SAM" id="MobiDB-lite"/>
    </source>
</evidence>
<evidence type="ECO:0000259" key="3">
    <source>
        <dbReference type="PROSITE" id="PS50235"/>
    </source>
</evidence>
<dbReference type="InterPro" id="IPR015943">
    <property type="entry name" value="WD40/YVTN_repeat-like_dom_sf"/>
</dbReference>
<dbReference type="SUPFAM" id="SSF53098">
    <property type="entry name" value="Ribonuclease H-like"/>
    <property type="match status" value="1"/>
</dbReference>
<dbReference type="InterPro" id="IPR050785">
    <property type="entry name" value="PAN2-PAN3_catalytic_subunit"/>
</dbReference>
<dbReference type="InterPro" id="IPR036322">
    <property type="entry name" value="WD40_repeat_dom_sf"/>
</dbReference>
<evidence type="ECO:0000313" key="5">
    <source>
        <dbReference type="Proteomes" id="UP001145021"/>
    </source>
</evidence>
<feature type="region of interest" description="Disordered" evidence="2">
    <location>
        <begin position="880"/>
        <end position="927"/>
    </location>
</feature>
<accession>A0A9W8CLV7</accession>
<dbReference type="InterPro" id="IPR036397">
    <property type="entry name" value="RNaseH_sf"/>
</dbReference>
<feature type="region of interest" description="Disordered" evidence="2">
    <location>
        <begin position="457"/>
        <end position="495"/>
    </location>
</feature>
<dbReference type="InterPro" id="IPR038765">
    <property type="entry name" value="Papain-like_cys_pep_sf"/>
</dbReference>
<proteinExistence type="predicted"/>
<feature type="compositionally biased region" description="Low complexity" evidence="2">
    <location>
        <begin position="1041"/>
        <end position="1061"/>
    </location>
</feature>
<dbReference type="SUPFAM" id="SSF50978">
    <property type="entry name" value="WD40 repeat-like"/>
    <property type="match status" value="1"/>
</dbReference>
<dbReference type="PANTHER" id="PTHR15728">
    <property type="entry name" value="DEADENYLATION COMPLEX CATALYTIC SUBUNIT PAN2"/>
    <property type="match status" value="1"/>
</dbReference>
<dbReference type="InterPro" id="IPR012337">
    <property type="entry name" value="RNaseH-like_sf"/>
</dbReference>
<organism evidence="4 5">
    <name type="scientific">Coemansia asiatica</name>
    <dbReference type="NCBI Taxonomy" id="1052880"/>
    <lineage>
        <taxon>Eukaryota</taxon>
        <taxon>Fungi</taxon>
        <taxon>Fungi incertae sedis</taxon>
        <taxon>Zoopagomycota</taxon>
        <taxon>Kickxellomycotina</taxon>
        <taxon>Kickxellomycetes</taxon>
        <taxon>Kickxellales</taxon>
        <taxon>Kickxellaceae</taxon>
        <taxon>Coemansia</taxon>
    </lineage>
</organism>
<dbReference type="EMBL" id="JANBOH010000043">
    <property type="protein sequence ID" value="KAJ1646978.1"/>
    <property type="molecule type" value="Genomic_DNA"/>
</dbReference>
<feature type="domain" description="USP" evidence="3">
    <location>
        <begin position="570"/>
        <end position="991"/>
    </location>
</feature>
<dbReference type="Gene3D" id="3.90.70.10">
    <property type="entry name" value="Cysteine proteinases"/>
    <property type="match status" value="1"/>
</dbReference>
<feature type="region of interest" description="Disordered" evidence="2">
    <location>
        <begin position="1038"/>
        <end position="1068"/>
    </location>
</feature>
<dbReference type="SUPFAM" id="SSF54001">
    <property type="entry name" value="Cysteine proteinases"/>
    <property type="match status" value="1"/>
</dbReference>
<dbReference type="SMART" id="SM00479">
    <property type="entry name" value="EXOIII"/>
    <property type="match status" value="1"/>
</dbReference>
<evidence type="ECO:0000256" key="1">
    <source>
        <dbReference type="ARBA" id="ARBA00022574"/>
    </source>
</evidence>
<feature type="region of interest" description="Disordered" evidence="2">
    <location>
        <begin position="523"/>
        <end position="542"/>
    </location>
</feature>